<dbReference type="InterPro" id="IPR027021">
    <property type="entry name" value="C-di-GMP_BP_PA4608"/>
</dbReference>
<comment type="caution">
    <text evidence="3">The sequence shown here is derived from an EMBL/GenBank/DDBJ whole genome shotgun (WGS) entry which is preliminary data.</text>
</comment>
<dbReference type="InterPro" id="IPR009875">
    <property type="entry name" value="PilZ_domain"/>
</dbReference>
<keyword evidence="1" id="KW-0547">Nucleotide-binding</keyword>
<evidence type="ECO:0000313" key="3">
    <source>
        <dbReference type="EMBL" id="PWI32066.1"/>
    </source>
</evidence>
<feature type="domain" description="PilZ" evidence="2">
    <location>
        <begin position="3"/>
        <end position="100"/>
    </location>
</feature>
<name>A0A2U3B5J7_9VIBR</name>
<gene>
    <name evidence="3" type="ORF">DI392_16965</name>
</gene>
<dbReference type="AlphaFoldDB" id="A0A2U3B5J7"/>
<keyword evidence="1" id="KW-0973">c-di-GMP</keyword>
<dbReference type="RefSeq" id="WP_109320894.1">
    <property type="nucleotide sequence ID" value="NZ_QFWT01000011.1"/>
</dbReference>
<dbReference type="Pfam" id="PF07238">
    <property type="entry name" value="PilZ"/>
    <property type="match status" value="1"/>
</dbReference>
<evidence type="ECO:0000259" key="2">
    <source>
        <dbReference type="Pfam" id="PF07238"/>
    </source>
</evidence>
<proteinExistence type="predicted"/>
<organism evidence="3 4">
    <name type="scientific">Vibrio albus</name>
    <dbReference type="NCBI Taxonomy" id="2200953"/>
    <lineage>
        <taxon>Bacteria</taxon>
        <taxon>Pseudomonadati</taxon>
        <taxon>Pseudomonadota</taxon>
        <taxon>Gammaproteobacteria</taxon>
        <taxon>Vibrionales</taxon>
        <taxon>Vibrionaceae</taxon>
        <taxon>Vibrio</taxon>
    </lineage>
</organism>
<accession>A0A2U3B5J7</accession>
<evidence type="ECO:0000313" key="4">
    <source>
        <dbReference type="Proteomes" id="UP000245362"/>
    </source>
</evidence>
<dbReference type="SUPFAM" id="SSF141371">
    <property type="entry name" value="PilZ domain-like"/>
    <property type="match status" value="1"/>
</dbReference>
<evidence type="ECO:0000256" key="1">
    <source>
        <dbReference type="PIRNR" id="PIRNR028141"/>
    </source>
</evidence>
<reference evidence="3 4" key="1">
    <citation type="submission" date="2018-05" db="EMBL/GenBank/DDBJ databases">
        <title>Vibrio limimaris sp. nov., isolated from marine sediment.</title>
        <authorList>
            <person name="Li C.-M."/>
        </authorList>
    </citation>
    <scope>NUCLEOTIDE SEQUENCE [LARGE SCALE GENOMIC DNA]</scope>
    <source>
        <strain evidence="3 4">E4404</strain>
    </source>
</reference>
<keyword evidence="4" id="KW-1185">Reference proteome</keyword>
<dbReference type="Proteomes" id="UP000245362">
    <property type="component" value="Unassembled WGS sequence"/>
</dbReference>
<comment type="function">
    <text evidence="1">Binds the second messenger bis-(3'-5') cyclic dimeric guanosine monophosphate (c-di-GMP). Can bind two c-di-GMP molecules per monomer. May play a role in bacterial second-messenger regulated processes. Binding to c-di-GMP induces a conformational change of the C- and N-termini resulting in the exposure of a highly negative surface on one side of the protein to a possible effector protein.</text>
</comment>
<protein>
    <recommendedName>
        <fullName evidence="1">Cyclic diguanosine monophosphate-binding protein</fullName>
        <shortName evidence="1">c-di-GMP-binding protein</shortName>
    </recommendedName>
    <alternativeName>
        <fullName evidence="1">Pilz domain-containing protein</fullName>
    </alternativeName>
</protein>
<sequence length="122" mass="13879">MTERRRFSRILYQAPAELRQGDTRFSCSIQDLSLHGMLLTSSDDNPINADKLVDVFFHLPESDIVISLTANVIEITSTLMRTSIDHIDIESISHLKRLVELNMGDDALLHREIEQLSELGDE</sequence>
<dbReference type="EMBL" id="QFWT01000011">
    <property type="protein sequence ID" value="PWI32066.1"/>
    <property type="molecule type" value="Genomic_DNA"/>
</dbReference>
<dbReference type="OrthoDB" id="5298508at2"/>
<dbReference type="PIRSF" id="PIRSF028141">
    <property type="entry name" value="C-di-GMP_BP_PA4608"/>
    <property type="match status" value="1"/>
</dbReference>
<dbReference type="Gene3D" id="2.40.10.220">
    <property type="entry name" value="predicted glycosyltransferase like domains"/>
    <property type="match status" value="1"/>
</dbReference>
<dbReference type="GO" id="GO:0035438">
    <property type="term" value="F:cyclic-di-GMP binding"/>
    <property type="evidence" value="ECO:0007669"/>
    <property type="project" value="InterPro"/>
</dbReference>
<comment type="subunit">
    <text evidence="1">Monomer in both c-di-GMP-bound and free forms.</text>
</comment>